<evidence type="ECO:0000256" key="6">
    <source>
        <dbReference type="SAM" id="Coils"/>
    </source>
</evidence>
<protein>
    <submittedName>
        <fullName evidence="8">Na/Pi cotransporter family protein</fullName>
    </submittedName>
</protein>
<dbReference type="Gene3D" id="1.20.58.220">
    <property type="entry name" value="Phosphate transport system protein phou homolog 2, domain 2"/>
    <property type="match status" value="1"/>
</dbReference>
<keyword evidence="5 7" id="KW-0472">Membrane</keyword>
<keyword evidence="6" id="KW-0175">Coiled coil</keyword>
<evidence type="ECO:0000256" key="3">
    <source>
        <dbReference type="ARBA" id="ARBA00022692"/>
    </source>
</evidence>
<dbReference type="InterPro" id="IPR003841">
    <property type="entry name" value="Na/Pi_transpt"/>
</dbReference>
<evidence type="ECO:0000256" key="4">
    <source>
        <dbReference type="ARBA" id="ARBA00022989"/>
    </source>
</evidence>
<dbReference type="RefSeq" id="WP_162663999.1">
    <property type="nucleotide sequence ID" value="NZ_CP048020.1"/>
</dbReference>
<dbReference type="InterPro" id="IPR004633">
    <property type="entry name" value="NaPi_cotrn-rel/YqeW-like"/>
</dbReference>
<feature type="transmembrane region" description="Helical" evidence="7">
    <location>
        <begin position="39"/>
        <end position="61"/>
    </location>
</feature>
<feature type="coiled-coil region" evidence="6">
    <location>
        <begin position="488"/>
        <end position="515"/>
    </location>
</feature>
<evidence type="ECO:0000313" key="9">
    <source>
        <dbReference type="Proteomes" id="UP000464374"/>
    </source>
</evidence>
<feature type="transmembrane region" description="Helical" evidence="7">
    <location>
        <begin position="141"/>
        <end position="158"/>
    </location>
</feature>
<proteinExistence type="predicted"/>
<evidence type="ECO:0000256" key="5">
    <source>
        <dbReference type="ARBA" id="ARBA00023136"/>
    </source>
</evidence>
<organism evidence="8 9">
    <name type="scientific">Treponema vincentii</name>
    <dbReference type="NCBI Taxonomy" id="69710"/>
    <lineage>
        <taxon>Bacteria</taxon>
        <taxon>Pseudomonadati</taxon>
        <taxon>Spirochaetota</taxon>
        <taxon>Spirochaetia</taxon>
        <taxon>Spirochaetales</taxon>
        <taxon>Treponemataceae</taxon>
        <taxon>Treponema</taxon>
    </lineage>
</organism>
<accession>A0A6P1Y280</accession>
<evidence type="ECO:0000256" key="1">
    <source>
        <dbReference type="ARBA" id="ARBA00004651"/>
    </source>
</evidence>
<keyword evidence="2" id="KW-1003">Cell membrane</keyword>
<dbReference type="PANTHER" id="PTHR10010">
    <property type="entry name" value="SOLUTE CARRIER FAMILY 34 SODIUM PHOSPHATE , MEMBER 2-RELATED"/>
    <property type="match status" value="1"/>
</dbReference>
<dbReference type="InterPro" id="IPR038078">
    <property type="entry name" value="PhoU-like_sf"/>
</dbReference>
<reference evidence="8 9" key="1">
    <citation type="submission" date="2020-01" db="EMBL/GenBank/DDBJ databases">
        <title>Complete genome sequence of a human oral phylogroup 1 Treponema sp. strain ATCC 700766, originally isolated from periodontitis dental plaque.</title>
        <authorList>
            <person name="Chan Y."/>
            <person name="Huo Y.-B."/>
            <person name="Yu X.-L."/>
            <person name="Zeng H."/>
            <person name="Leung W.-K."/>
            <person name="Watt R.M."/>
        </authorList>
    </citation>
    <scope>NUCLEOTIDE SEQUENCE [LARGE SCALE GENOMIC DNA]</scope>
    <source>
        <strain evidence="8 9">OMZ 804</strain>
    </source>
</reference>
<dbReference type="GO" id="GO:0005436">
    <property type="term" value="F:sodium:phosphate symporter activity"/>
    <property type="evidence" value="ECO:0007669"/>
    <property type="project" value="InterPro"/>
</dbReference>
<feature type="transmembrane region" description="Helical" evidence="7">
    <location>
        <begin position="178"/>
        <end position="205"/>
    </location>
</feature>
<feature type="transmembrane region" description="Helical" evidence="7">
    <location>
        <begin position="248"/>
        <end position="266"/>
    </location>
</feature>
<dbReference type="AlphaFoldDB" id="A0A6P1Y280"/>
<evidence type="ECO:0000313" key="8">
    <source>
        <dbReference type="EMBL" id="QHX43685.1"/>
    </source>
</evidence>
<dbReference type="Proteomes" id="UP000464374">
    <property type="component" value="Chromosome"/>
</dbReference>
<dbReference type="NCBIfam" id="NF037997">
    <property type="entry name" value="Na_Pi_symport"/>
    <property type="match status" value="1"/>
</dbReference>
<evidence type="ECO:0000256" key="7">
    <source>
        <dbReference type="SAM" id="Phobius"/>
    </source>
</evidence>
<dbReference type="SUPFAM" id="SSF109755">
    <property type="entry name" value="PhoU-like"/>
    <property type="match status" value="1"/>
</dbReference>
<name>A0A6P1Y280_9SPIR</name>
<comment type="subcellular location">
    <subcellularLocation>
        <location evidence="1">Cell membrane</location>
        <topology evidence="1">Multi-pass membrane protein</topology>
    </subcellularLocation>
</comment>
<sequence>MKIVVIFLQALGSLGFILYGMKLMSEGIQKSAGGSLHRILNMMTGNRILAVITGFAVTAIVQSSGATTVMTVSFVNAGLLSLTQAIGVIFGANIGTTVTAWIVALVGFQLKLAEIAIPAFGIGFFLTFFKRIRQESLGEGIMGFGLLFTGLGILSSLMPDISADNLPFLSLAADGGIYSIAIGFIAGFLLTVILHSSSATTAIILTMAYGKVIGIEFAAASVLGSNVGSTIDAVIAAIGSKLNARRTAMVHVLFNVCGALLFLIFFKPSLALLHRLTPEGSRLANITIRLALFHSLFNIINTLIALPFVSYIARFVEWLVKDKGNESPERYQLVMPNETAIKENIEAYILQAEREISMMSTVVRKMFDTIRPLLEDDYKGSVEAVIEQLVQQEDYADQMQEELSRFLIATSRLSLSVKAEHNVRLMLTIVDNLENMTDHIYELGLHIEKSKKKKLNIPKEDMDKLLPYLGVVNQFIHFVHDHLNKPLAQDQLALADEMEQTIDAMRSNLKKLARNRLEEGGNVKAELLYIDMVRTIEKVGDCAFSISETLSKTM</sequence>
<evidence type="ECO:0000256" key="2">
    <source>
        <dbReference type="ARBA" id="ARBA00022475"/>
    </source>
</evidence>
<dbReference type="GO" id="GO:0005886">
    <property type="term" value="C:plasma membrane"/>
    <property type="evidence" value="ECO:0007669"/>
    <property type="project" value="UniProtKB-SubCell"/>
</dbReference>
<dbReference type="KEGG" id="trz:GWP43_09835"/>
<gene>
    <name evidence="8" type="ORF">GWP43_09835</name>
</gene>
<dbReference type="NCBIfam" id="TIGR00704">
    <property type="entry name" value="NaPi_cotrn_rel"/>
    <property type="match status" value="1"/>
</dbReference>
<keyword evidence="3 7" id="KW-0812">Transmembrane</keyword>
<dbReference type="PANTHER" id="PTHR10010:SF46">
    <property type="entry name" value="SODIUM-DEPENDENT PHOSPHATE TRANSPORT PROTEIN 2B"/>
    <property type="match status" value="1"/>
</dbReference>
<feature type="transmembrane region" description="Helical" evidence="7">
    <location>
        <begin position="286"/>
        <end position="313"/>
    </location>
</feature>
<dbReference type="GO" id="GO:0044341">
    <property type="term" value="P:sodium-dependent phosphate transport"/>
    <property type="evidence" value="ECO:0007669"/>
    <property type="project" value="InterPro"/>
</dbReference>
<dbReference type="Pfam" id="PF02690">
    <property type="entry name" value="Na_Pi_cotrans"/>
    <property type="match status" value="2"/>
</dbReference>
<dbReference type="EMBL" id="CP048020">
    <property type="protein sequence ID" value="QHX43685.1"/>
    <property type="molecule type" value="Genomic_DNA"/>
</dbReference>
<keyword evidence="4 7" id="KW-1133">Transmembrane helix</keyword>